<reference evidence="2" key="1">
    <citation type="journal article" date="2021" name="PeerJ">
        <title>Extensive microbial diversity within the chicken gut microbiome revealed by metagenomics and culture.</title>
        <authorList>
            <person name="Gilroy R."/>
            <person name="Ravi A."/>
            <person name="Getino M."/>
            <person name="Pursley I."/>
            <person name="Horton D.L."/>
            <person name="Alikhan N.F."/>
            <person name="Baker D."/>
            <person name="Gharbi K."/>
            <person name="Hall N."/>
            <person name="Watson M."/>
            <person name="Adriaenssens E.M."/>
            <person name="Foster-Nyarko E."/>
            <person name="Jarju S."/>
            <person name="Secka A."/>
            <person name="Antonio M."/>
            <person name="Oren A."/>
            <person name="Chaudhuri R.R."/>
            <person name="La Ragione R."/>
            <person name="Hildebrand F."/>
            <person name="Pallen M.J."/>
        </authorList>
    </citation>
    <scope>NUCLEOTIDE SEQUENCE</scope>
    <source>
        <strain evidence="2">ChiHecec2B26-446</strain>
    </source>
</reference>
<reference evidence="2" key="2">
    <citation type="submission" date="2021-04" db="EMBL/GenBank/DDBJ databases">
        <authorList>
            <person name="Gilroy R."/>
        </authorList>
    </citation>
    <scope>NUCLEOTIDE SEQUENCE</scope>
    <source>
        <strain evidence="2">ChiHecec2B26-446</strain>
    </source>
</reference>
<dbReference type="InterPro" id="IPR020904">
    <property type="entry name" value="Sc_DH/Rdtase_CS"/>
</dbReference>
<protein>
    <submittedName>
        <fullName evidence="2">SDR family oxidoreductase</fullName>
    </submittedName>
</protein>
<dbReference type="AlphaFoldDB" id="A0A9D1TRA9"/>
<evidence type="ECO:0000313" key="2">
    <source>
        <dbReference type="EMBL" id="HIW01311.1"/>
    </source>
</evidence>
<organism evidence="2 3">
    <name type="scientific">Candidatus Desulfovibrio intestinipullorum</name>
    <dbReference type="NCBI Taxonomy" id="2838536"/>
    <lineage>
        <taxon>Bacteria</taxon>
        <taxon>Pseudomonadati</taxon>
        <taxon>Thermodesulfobacteriota</taxon>
        <taxon>Desulfovibrionia</taxon>
        <taxon>Desulfovibrionales</taxon>
        <taxon>Desulfovibrionaceae</taxon>
        <taxon>Desulfovibrio</taxon>
    </lineage>
</organism>
<proteinExistence type="inferred from homology"/>
<dbReference type="InterPro" id="IPR036291">
    <property type="entry name" value="NAD(P)-bd_dom_sf"/>
</dbReference>
<dbReference type="InterPro" id="IPR002347">
    <property type="entry name" value="SDR_fam"/>
</dbReference>
<name>A0A9D1TRA9_9BACT</name>
<dbReference type="Pfam" id="PF00106">
    <property type="entry name" value="adh_short"/>
    <property type="match status" value="1"/>
</dbReference>
<dbReference type="PROSITE" id="PS00061">
    <property type="entry name" value="ADH_SHORT"/>
    <property type="match status" value="1"/>
</dbReference>
<comment type="caution">
    <text evidence="2">The sequence shown here is derived from an EMBL/GenBank/DDBJ whole genome shotgun (WGS) entry which is preliminary data.</text>
</comment>
<dbReference type="Proteomes" id="UP000886752">
    <property type="component" value="Unassembled WGS sequence"/>
</dbReference>
<dbReference type="PANTHER" id="PTHR42879">
    <property type="entry name" value="3-OXOACYL-(ACYL-CARRIER-PROTEIN) REDUCTASE"/>
    <property type="match status" value="1"/>
</dbReference>
<sequence length="247" mass="26100">MKLLDPVLIRGMSCELGQTLARALVAEGCRVLGICRSEESRTRLQEAGFEAVCAEAPEVLPALLAGTVFHAPKAFVDCAHSQTESLVAALAPEQIDRWSLEDIAARARYLRTVVRLMLPGREGRCLFISSAALAAPARGQGYYAAAKAAGEALYASVGLEMAGRGITTCSLRLGWMDAGRGHAYLRNRTGLAGLVPTGHLVSLEEACGGLLYLLSQGARSINATVVTMDGGFSQTKPEAPQDRTAAL</sequence>
<accession>A0A9D1TRA9</accession>
<dbReference type="Gene3D" id="3.40.50.720">
    <property type="entry name" value="NAD(P)-binding Rossmann-like Domain"/>
    <property type="match status" value="1"/>
</dbReference>
<comment type="similarity">
    <text evidence="1">Belongs to the short-chain dehydrogenases/reductases (SDR) family.</text>
</comment>
<dbReference type="SUPFAM" id="SSF51735">
    <property type="entry name" value="NAD(P)-binding Rossmann-fold domains"/>
    <property type="match status" value="1"/>
</dbReference>
<dbReference type="PANTHER" id="PTHR42879:SF2">
    <property type="entry name" value="3-OXOACYL-[ACYL-CARRIER-PROTEIN] REDUCTASE FABG"/>
    <property type="match status" value="1"/>
</dbReference>
<evidence type="ECO:0000313" key="3">
    <source>
        <dbReference type="Proteomes" id="UP000886752"/>
    </source>
</evidence>
<dbReference type="PRINTS" id="PR00081">
    <property type="entry name" value="GDHRDH"/>
</dbReference>
<dbReference type="EMBL" id="DXHV01000077">
    <property type="protein sequence ID" value="HIW01311.1"/>
    <property type="molecule type" value="Genomic_DNA"/>
</dbReference>
<gene>
    <name evidence="2" type="ORF">H9894_09035</name>
</gene>
<dbReference type="InterPro" id="IPR050259">
    <property type="entry name" value="SDR"/>
</dbReference>
<dbReference type="GO" id="GO:0032787">
    <property type="term" value="P:monocarboxylic acid metabolic process"/>
    <property type="evidence" value="ECO:0007669"/>
    <property type="project" value="UniProtKB-ARBA"/>
</dbReference>
<evidence type="ECO:0000256" key="1">
    <source>
        <dbReference type="ARBA" id="ARBA00006484"/>
    </source>
</evidence>